<keyword evidence="2" id="KW-0472">Membrane</keyword>
<feature type="compositionally biased region" description="Polar residues" evidence="1">
    <location>
        <begin position="215"/>
        <end position="228"/>
    </location>
</feature>
<name>A0A8W8LVT6_MAGGI</name>
<sequence length="423" mass="47295">MNMAKQDSLYFASSLVLYLVFQSPSMNAIQTDTDIEGQCILKAIYLYDQFRTNRCLNLTNTDTSRWLPEQCLHMCTASKLTDCRSNGENILIQLNITAATKSIIFPISQYKSPVKCSNCHNVQSIVINCNIDSVFDIKECSRISSTASTRPGTITDSLTYPAETTTTSATAASQESLPTCKPCPLTSTVSSITAEGPSTLKDTSTTSTSTEERNCQNNKTMQTNSSPLEKQKEISVKYIAASGIGGIIIGAVLALLFVFLLQKRKIHLRSQLAEEHSLENPAYNKNHRFSDQFYNTNASQSEEYTEIQPNLYSRKSVNNNSTKATQHMKSKYTDSDYDHLNHAFDTDTNAQSMYDHAQYISKTHSEQQVNKDNGDYMQTSPMNEDRSYVEVTGEGSDGFVLDNQKQMGNVTNVHYFVLKKETH</sequence>
<evidence type="ECO:0000313" key="4">
    <source>
        <dbReference type="EnsemblMetazoa" id="G30322.1:cds"/>
    </source>
</evidence>
<evidence type="ECO:0000256" key="3">
    <source>
        <dbReference type="SAM" id="SignalP"/>
    </source>
</evidence>
<keyword evidence="3" id="KW-0732">Signal</keyword>
<proteinExistence type="predicted"/>
<keyword evidence="5" id="KW-1185">Reference proteome</keyword>
<reference evidence="4" key="1">
    <citation type="submission" date="2022-08" db="UniProtKB">
        <authorList>
            <consortium name="EnsemblMetazoa"/>
        </authorList>
    </citation>
    <scope>IDENTIFICATION</scope>
    <source>
        <strain evidence="4">05x7-T-G4-1.051#20</strain>
    </source>
</reference>
<dbReference type="EnsemblMetazoa" id="G30322.1">
    <property type="protein sequence ID" value="G30322.1:cds"/>
    <property type="gene ID" value="G30322"/>
</dbReference>
<organism evidence="4 5">
    <name type="scientific">Magallana gigas</name>
    <name type="common">Pacific oyster</name>
    <name type="synonym">Crassostrea gigas</name>
    <dbReference type="NCBI Taxonomy" id="29159"/>
    <lineage>
        <taxon>Eukaryota</taxon>
        <taxon>Metazoa</taxon>
        <taxon>Spiralia</taxon>
        <taxon>Lophotrochozoa</taxon>
        <taxon>Mollusca</taxon>
        <taxon>Bivalvia</taxon>
        <taxon>Autobranchia</taxon>
        <taxon>Pteriomorphia</taxon>
        <taxon>Ostreida</taxon>
        <taxon>Ostreoidea</taxon>
        <taxon>Ostreidae</taxon>
        <taxon>Magallana</taxon>
    </lineage>
</organism>
<feature type="region of interest" description="Disordered" evidence="1">
    <location>
        <begin position="191"/>
        <end position="229"/>
    </location>
</feature>
<protein>
    <submittedName>
        <fullName evidence="4">Uncharacterized protein</fullName>
    </submittedName>
</protein>
<feature type="signal peptide" evidence="3">
    <location>
        <begin position="1"/>
        <end position="28"/>
    </location>
</feature>
<evidence type="ECO:0000313" key="5">
    <source>
        <dbReference type="Proteomes" id="UP000005408"/>
    </source>
</evidence>
<accession>A0A8W8LVT6</accession>
<dbReference type="AlphaFoldDB" id="A0A8W8LVT6"/>
<keyword evidence="2" id="KW-0812">Transmembrane</keyword>
<keyword evidence="2" id="KW-1133">Transmembrane helix</keyword>
<evidence type="ECO:0000256" key="1">
    <source>
        <dbReference type="SAM" id="MobiDB-lite"/>
    </source>
</evidence>
<feature type="chain" id="PRO_5036489643" evidence="3">
    <location>
        <begin position="29"/>
        <end position="423"/>
    </location>
</feature>
<feature type="transmembrane region" description="Helical" evidence="2">
    <location>
        <begin position="238"/>
        <end position="261"/>
    </location>
</feature>
<evidence type="ECO:0000256" key="2">
    <source>
        <dbReference type="SAM" id="Phobius"/>
    </source>
</evidence>
<dbReference type="Proteomes" id="UP000005408">
    <property type="component" value="Unassembled WGS sequence"/>
</dbReference>